<dbReference type="GO" id="GO:0022857">
    <property type="term" value="F:transmembrane transporter activity"/>
    <property type="evidence" value="ECO:0007669"/>
    <property type="project" value="InterPro"/>
</dbReference>
<feature type="transmembrane region" description="Helical" evidence="7">
    <location>
        <begin position="70"/>
        <end position="92"/>
    </location>
</feature>
<feature type="transmembrane region" description="Helical" evidence="7">
    <location>
        <begin position="441"/>
        <end position="461"/>
    </location>
</feature>
<evidence type="ECO:0000256" key="5">
    <source>
        <dbReference type="ARBA" id="ARBA00023136"/>
    </source>
</evidence>
<feature type="region of interest" description="Disordered" evidence="6">
    <location>
        <begin position="1"/>
        <end position="56"/>
    </location>
</feature>
<feature type="transmembrane region" description="Helical" evidence="7">
    <location>
        <begin position="416"/>
        <end position="435"/>
    </location>
</feature>
<feature type="transmembrane region" description="Helical" evidence="7">
    <location>
        <begin position="225"/>
        <end position="244"/>
    </location>
</feature>
<comment type="subcellular location">
    <subcellularLocation>
        <location evidence="1">Membrane</location>
        <topology evidence="1">Multi-pass membrane protein</topology>
    </subcellularLocation>
</comment>
<keyword evidence="5 7" id="KW-0472">Membrane</keyword>
<dbReference type="Gene3D" id="1.20.1720.10">
    <property type="entry name" value="Multidrug resistance protein D"/>
    <property type="match status" value="1"/>
</dbReference>
<dbReference type="EMBL" id="CAUWAG010000010">
    <property type="protein sequence ID" value="CAJ2506627.1"/>
    <property type="molecule type" value="Genomic_DNA"/>
</dbReference>
<keyword evidence="2" id="KW-0813">Transport</keyword>
<evidence type="ECO:0000256" key="3">
    <source>
        <dbReference type="ARBA" id="ARBA00022692"/>
    </source>
</evidence>
<reference evidence="9" key="1">
    <citation type="submission" date="2023-10" db="EMBL/GenBank/DDBJ databases">
        <authorList>
            <person name="Hackl T."/>
        </authorList>
    </citation>
    <scope>NUCLEOTIDE SEQUENCE</scope>
</reference>
<dbReference type="CDD" id="cd17323">
    <property type="entry name" value="MFS_Tpo1_MDR_like"/>
    <property type="match status" value="1"/>
</dbReference>
<keyword evidence="10" id="KW-1185">Reference proteome</keyword>
<dbReference type="PROSITE" id="PS50850">
    <property type="entry name" value="MFS"/>
    <property type="match status" value="1"/>
</dbReference>
<dbReference type="InterPro" id="IPR011701">
    <property type="entry name" value="MFS"/>
</dbReference>
<feature type="transmembrane region" description="Helical" evidence="7">
    <location>
        <begin position="482"/>
        <end position="500"/>
    </location>
</feature>
<dbReference type="AlphaFoldDB" id="A0AAI8VL86"/>
<evidence type="ECO:0000256" key="1">
    <source>
        <dbReference type="ARBA" id="ARBA00004141"/>
    </source>
</evidence>
<dbReference type="Pfam" id="PF07690">
    <property type="entry name" value="MFS_1"/>
    <property type="match status" value="1"/>
</dbReference>
<accession>A0AAI8VL86</accession>
<dbReference type="GO" id="GO:0005886">
    <property type="term" value="C:plasma membrane"/>
    <property type="evidence" value="ECO:0007669"/>
    <property type="project" value="TreeGrafter"/>
</dbReference>
<sequence>MPKPSELSKSASQNDCNDCNDADAIRPTRLGSPKAGPTQDVGPSDEPPSEAPVVDDRPDYSVFTTWEKRAIVLGVAIGAFFSPLTAQIYLPALNTLAADLDVSISRINLTVTTYMIFQGITPMFIGSFADSTGRRPAYCICFVVYIAANIGCALAPNYAALLVLRMLQSAGSSTTVALCQAVVADVVTSAERGQYVGFTALPILLAPAIGPVLGGVLSQFLGWRWIFWVLAIMAGFVFILYAFFIPETCRNIVGDGSIRPHLMYRTLWQICKDAWRKRRAARSDASGGVALQVTPSHASTKRSVHMKKFNVFKSLTILFEKEIFILLSYSSIVFAGFYCVATSLPTQLHEHYGLDDVKVGLMFLPFAGGSTIAALVNGKLINWNYRRHCKIQGVPFERKKEQDLVGFPIERARLEIGGPMLLFASAILLAWGWALQYRAHLAVLCVLLFLLGWGLIGFSNTTNVLLVDINPKNAGAATASNNLTRCLVGAAATAVIGPMINGIGAGWSFTILGALYVIGLPALYLIMRHGVRWRKEKEARKSARKARKNGGIVEEKN</sequence>
<evidence type="ECO:0000256" key="6">
    <source>
        <dbReference type="SAM" id="MobiDB-lite"/>
    </source>
</evidence>
<gene>
    <name evidence="9" type="ORF">KHLLAP_LOCUS7095</name>
</gene>
<feature type="transmembrane region" description="Helical" evidence="7">
    <location>
        <begin position="359"/>
        <end position="378"/>
    </location>
</feature>
<dbReference type="Proteomes" id="UP001295740">
    <property type="component" value="Unassembled WGS sequence"/>
</dbReference>
<organism evidence="9 10">
    <name type="scientific">Anthostomella pinea</name>
    <dbReference type="NCBI Taxonomy" id="933095"/>
    <lineage>
        <taxon>Eukaryota</taxon>
        <taxon>Fungi</taxon>
        <taxon>Dikarya</taxon>
        <taxon>Ascomycota</taxon>
        <taxon>Pezizomycotina</taxon>
        <taxon>Sordariomycetes</taxon>
        <taxon>Xylariomycetidae</taxon>
        <taxon>Xylariales</taxon>
        <taxon>Xylariaceae</taxon>
        <taxon>Anthostomella</taxon>
    </lineage>
</organism>
<dbReference type="InterPro" id="IPR020846">
    <property type="entry name" value="MFS_dom"/>
</dbReference>
<evidence type="ECO:0000259" key="8">
    <source>
        <dbReference type="PROSITE" id="PS50850"/>
    </source>
</evidence>
<proteinExistence type="predicted"/>
<keyword evidence="3 7" id="KW-0812">Transmembrane</keyword>
<feature type="domain" description="Major facilitator superfamily (MFS) profile" evidence="8">
    <location>
        <begin position="71"/>
        <end position="531"/>
    </location>
</feature>
<dbReference type="InterPro" id="IPR036259">
    <property type="entry name" value="MFS_trans_sf"/>
</dbReference>
<name>A0AAI8VL86_9PEZI</name>
<dbReference type="SUPFAM" id="SSF103473">
    <property type="entry name" value="MFS general substrate transporter"/>
    <property type="match status" value="1"/>
</dbReference>
<feature type="transmembrane region" description="Helical" evidence="7">
    <location>
        <begin position="323"/>
        <end position="344"/>
    </location>
</feature>
<keyword evidence="4 7" id="KW-1133">Transmembrane helix</keyword>
<dbReference type="PANTHER" id="PTHR23502:SF51">
    <property type="entry name" value="QUINIDINE RESISTANCE PROTEIN 1-RELATED"/>
    <property type="match status" value="1"/>
</dbReference>
<evidence type="ECO:0000313" key="9">
    <source>
        <dbReference type="EMBL" id="CAJ2506627.1"/>
    </source>
</evidence>
<feature type="transmembrane region" description="Helical" evidence="7">
    <location>
        <begin position="506"/>
        <end position="527"/>
    </location>
</feature>
<dbReference type="PANTHER" id="PTHR23502">
    <property type="entry name" value="MAJOR FACILITATOR SUPERFAMILY"/>
    <property type="match status" value="1"/>
</dbReference>
<feature type="transmembrane region" description="Helical" evidence="7">
    <location>
        <begin position="137"/>
        <end position="156"/>
    </location>
</feature>
<dbReference type="Gene3D" id="1.20.1250.20">
    <property type="entry name" value="MFS general substrate transporter like domains"/>
    <property type="match status" value="1"/>
</dbReference>
<dbReference type="FunFam" id="1.20.1720.10:FF:000009">
    <property type="entry name" value="MFS multidrug transporter"/>
    <property type="match status" value="1"/>
</dbReference>
<protein>
    <submittedName>
        <fullName evidence="9">Uu.00g078130.m01.CDS01</fullName>
    </submittedName>
</protein>
<evidence type="ECO:0000256" key="4">
    <source>
        <dbReference type="ARBA" id="ARBA00022989"/>
    </source>
</evidence>
<evidence type="ECO:0000256" key="7">
    <source>
        <dbReference type="SAM" id="Phobius"/>
    </source>
</evidence>
<feature type="transmembrane region" description="Helical" evidence="7">
    <location>
        <begin position="104"/>
        <end position="125"/>
    </location>
</feature>
<evidence type="ECO:0000256" key="2">
    <source>
        <dbReference type="ARBA" id="ARBA00022448"/>
    </source>
</evidence>
<evidence type="ECO:0000313" key="10">
    <source>
        <dbReference type="Proteomes" id="UP001295740"/>
    </source>
</evidence>
<comment type="caution">
    <text evidence="9">The sequence shown here is derived from an EMBL/GenBank/DDBJ whole genome shotgun (WGS) entry which is preliminary data.</text>
</comment>